<keyword evidence="4" id="KW-0378">Hydrolase</keyword>
<dbReference type="Proteomes" id="UP001642482">
    <property type="component" value="Unassembled WGS sequence"/>
</dbReference>
<evidence type="ECO:0000313" key="7">
    <source>
        <dbReference type="EMBL" id="CAK7232043.1"/>
    </source>
</evidence>
<dbReference type="Gene3D" id="3.40.50.1820">
    <property type="entry name" value="alpha/beta hydrolase"/>
    <property type="match status" value="1"/>
</dbReference>
<evidence type="ECO:0000256" key="5">
    <source>
        <dbReference type="ARBA" id="ARBA00023180"/>
    </source>
</evidence>
<keyword evidence="3 6" id="KW-0732">Signal</keyword>
<feature type="signal peptide" evidence="6">
    <location>
        <begin position="1"/>
        <end position="19"/>
    </location>
</feature>
<proteinExistence type="inferred from homology"/>
<dbReference type="InterPro" id="IPR029058">
    <property type="entry name" value="AB_hydrolase_fold"/>
</dbReference>
<evidence type="ECO:0000313" key="8">
    <source>
        <dbReference type="Proteomes" id="UP001642482"/>
    </source>
</evidence>
<dbReference type="SUPFAM" id="SSF53474">
    <property type="entry name" value="alpha/beta-Hydrolases"/>
    <property type="match status" value="1"/>
</dbReference>
<feature type="chain" id="PRO_5045945093" description="Serine peptidase" evidence="6">
    <location>
        <begin position="20"/>
        <end position="289"/>
    </location>
</feature>
<comment type="similarity">
    <text evidence="1">Belongs to the peptidase S28 family.</text>
</comment>
<organism evidence="7 8">
    <name type="scientific">Sporothrix eucalyptigena</name>
    <dbReference type="NCBI Taxonomy" id="1812306"/>
    <lineage>
        <taxon>Eukaryota</taxon>
        <taxon>Fungi</taxon>
        <taxon>Dikarya</taxon>
        <taxon>Ascomycota</taxon>
        <taxon>Pezizomycotina</taxon>
        <taxon>Sordariomycetes</taxon>
        <taxon>Sordariomycetidae</taxon>
        <taxon>Ophiostomatales</taxon>
        <taxon>Ophiostomataceae</taxon>
        <taxon>Sporothrix</taxon>
    </lineage>
</organism>
<dbReference type="InterPro" id="IPR008758">
    <property type="entry name" value="Peptidase_S28"/>
</dbReference>
<dbReference type="EMBL" id="CAWUHD010000108">
    <property type="protein sequence ID" value="CAK7232043.1"/>
    <property type="molecule type" value="Genomic_DNA"/>
</dbReference>
<accession>A0ABP0CJB2</accession>
<dbReference type="Pfam" id="PF05577">
    <property type="entry name" value="Peptidase_S28"/>
    <property type="match status" value="1"/>
</dbReference>
<dbReference type="PANTHER" id="PTHR11010:SF23">
    <property type="entry name" value="SERINE PEPTIDASE"/>
    <property type="match status" value="1"/>
</dbReference>
<sequence length="289" mass="31730">MRLRVLVGVLTAVLSAVNAGFLRPPSSLPRINTNFGANSTNDTSADCIPGVLPNSGINFFQQRLNHSDPDSNATFSQKYFWSNATWGGPGYPVILMTPGEQAMDVGFCDFLTNISVQWQMASAVQAAIVLIEHRYYGDSSPFQTLTTETLQHLTLHNAIHDLTYFASTVRLPFDKNGSSNSPVAPWILSGGSYSGALAAWTARLAPDVFWAYHASSAPVQTIYNYWQYFEPIQQGMPSNCSRDLTAIVEYVDNATLSLPPEALHAFKDQWGLASIENAIDFASYVSISW</sequence>
<name>A0ABP0CJB2_9PEZI</name>
<keyword evidence="5" id="KW-0325">Glycoprotein</keyword>
<gene>
    <name evidence="7" type="ORF">SEUCBS140593_008127</name>
</gene>
<keyword evidence="8" id="KW-1185">Reference proteome</keyword>
<evidence type="ECO:0000256" key="6">
    <source>
        <dbReference type="SAM" id="SignalP"/>
    </source>
</evidence>
<keyword evidence="2" id="KW-0645">Protease</keyword>
<dbReference type="PANTHER" id="PTHR11010">
    <property type="entry name" value="PROTEASE S28 PRO-X CARBOXYPEPTIDASE-RELATED"/>
    <property type="match status" value="1"/>
</dbReference>
<evidence type="ECO:0000256" key="4">
    <source>
        <dbReference type="ARBA" id="ARBA00022801"/>
    </source>
</evidence>
<evidence type="ECO:0000256" key="2">
    <source>
        <dbReference type="ARBA" id="ARBA00022670"/>
    </source>
</evidence>
<reference evidence="7 8" key="1">
    <citation type="submission" date="2024-01" db="EMBL/GenBank/DDBJ databases">
        <authorList>
            <person name="Allen C."/>
            <person name="Tagirdzhanova G."/>
        </authorList>
    </citation>
    <scope>NUCLEOTIDE SEQUENCE [LARGE SCALE GENOMIC DNA]</scope>
</reference>
<evidence type="ECO:0008006" key="9">
    <source>
        <dbReference type="Google" id="ProtNLM"/>
    </source>
</evidence>
<evidence type="ECO:0000256" key="3">
    <source>
        <dbReference type="ARBA" id="ARBA00022729"/>
    </source>
</evidence>
<evidence type="ECO:0000256" key="1">
    <source>
        <dbReference type="ARBA" id="ARBA00011079"/>
    </source>
</evidence>
<comment type="caution">
    <text evidence="7">The sequence shown here is derived from an EMBL/GenBank/DDBJ whole genome shotgun (WGS) entry which is preliminary data.</text>
</comment>
<protein>
    <recommendedName>
        <fullName evidence="9">Serine peptidase</fullName>
    </recommendedName>
</protein>